<evidence type="ECO:0000313" key="4">
    <source>
        <dbReference type="WBParaSite" id="nRc.2.0.1.t33083-RA"/>
    </source>
</evidence>
<evidence type="ECO:0000256" key="2">
    <source>
        <dbReference type="SAM" id="SignalP"/>
    </source>
</evidence>
<evidence type="ECO:0000256" key="1">
    <source>
        <dbReference type="SAM" id="MobiDB-lite"/>
    </source>
</evidence>
<organism evidence="3 4">
    <name type="scientific">Romanomermis culicivorax</name>
    <name type="common">Nematode worm</name>
    <dbReference type="NCBI Taxonomy" id="13658"/>
    <lineage>
        <taxon>Eukaryota</taxon>
        <taxon>Metazoa</taxon>
        <taxon>Ecdysozoa</taxon>
        <taxon>Nematoda</taxon>
        <taxon>Enoplea</taxon>
        <taxon>Dorylaimia</taxon>
        <taxon>Mermithida</taxon>
        <taxon>Mermithoidea</taxon>
        <taxon>Mermithidae</taxon>
        <taxon>Romanomermis</taxon>
    </lineage>
</organism>
<evidence type="ECO:0000313" key="3">
    <source>
        <dbReference type="Proteomes" id="UP000887565"/>
    </source>
</evidence>
<dbReference type="WBParaSite" id="nRc.2.0.1.t33083-RA">
    <property type="protein sequence ID" value="nRc.2.0.1.t33083-RA"/>
    <property type="gene ID" value="nRc.2.0.1.g33083"/>
</dbReference>
<feature type="chain" id="PRO_5037104019" evidence="2">
    <location>
        <begin position="25"/>
        <end position="158"/>
    </location>
</feature>
<feature type="compositionally biased region" description="Acidic residues" evidence="1">
    <location>
        <begin position="93"/>
        <end position="102"/>
    </location>
</feature>
<sequence>MAFKKSTALAVCLLSLTILMTANANTLYSNSYRSLYQLYPNQQHNVLSLEEEIRHRNHLQRMLENFIKEKERKQQQEQEKGKVGAETTTNLPYDEDDDEEEDGGRYKTNDGSEMGVNETNADNKVQLSNAEKRKMVDLLQKLMNVLRKEYLHDGHYVD</sequence>
<reference evidence="4" key="1">
    <citation type="submission" date="2022-11" db="UniProtKB">
        <authorList>
            <consortium name="WormBaseParasite"/>
        </authorList>
    </citation>
    <scope>IDENTIFICATION</scope>
</reference>
<name>A0A915K425_ROMCU</name>
<feature type="region of interest" description="Disordered" evidence="1">
    <location>
        <begin position="70"/>
        <end position="121"/>
    </location>
</feature>
<protein>
    <submittedName>
        <fullName evidence="4">Uncharacterized protein</fullName>
    </submittedName>
</protein>
<keyword evidence="3" id="KW-1185">Reference proteome</keyword>
<proteinExistence type="predicted"/>
<dbReference type="Proteomes" id="UP000887565">
    <property type="component" value="Unplaced"/>
</dbReference>
<keyword evidence="2" id="KW-0732">Signal</keyword>
<accession>A0A915K425</accession>
<dbReference type="AlphaFoldDB" id="A0A915K425"/>
<feature type="signal peptide" evidence="2">
    <location>
        <begin position="1"/>
        <end position="24"/>
    </location>
</feature>
<feature type="compositionally biased region" description="Basic and acidic residues" evidence="1">
    <location>
        <begin position="70"/>
        <end position="83"/>
    </location>
</feature>